<feature type="region of interest" description="Disordered" evidence="7">
    <location>
        <begin position="223"/>
        <end position="257"/>
    </location>
</feature>
<evidence type="ECO:0000256" key="4">
    <source>
        <dbReference type="ARBA" id="ARBA00022989"/>
    </source>
</evidence>
<feature type="transmembrane region" description="Helical" evidence="8">
    <location>
        <begin position="128"/>
        <end position="148"/>
    </location>
</feature>
<dbReference type="Proteomes" id="UP000609879">
    <property type="component" value="Unassembled WGS sequence"/>
</dbReference>
<feature type="domain" description="Integral membrane bound transporter" evidence="9">
    <location>
        <begin position="359"/>
        <end position="483"/>
    </location>
</feature>
<comment type="caution">
    <text evidence="10">The sequence shown here is derived from an EMBL/GenBank/DDBJ whole genome shotgun (WGS) entry which is preliminary data.</text>
</comment>
<feature type="transmembrane region" description="Helical" evidence="8">
    <location>
        <begin position="25"/>
        <end position="44"/>
    </location>
</feature>
<keyword evidence="11" id="KW-1185">Reference proteome</keyword>
<evidence type="ECO:0000256" key="3">
    <source>
        <dbReference type="ARBA" id="ARBA00022692"/>
    </source>
</evidence>
<gene>
    <name evidence="10" type="ORF">Ade02nite_95780</name>
</gene>
<keyword evidence="4 8" id="KW-1133">Transmembrane helix</keyword>
<feature type="transmembrane region" description="Helical" evidence="8">
    <location>
        <begin position="471"/>
        <end position="488"/>
    </location>
</feature>
<evidence type="ECO:0000256" key="8">
    <source>
        <dbReference type="SAM" id="Phobius"/>
    </source>
</evidence>
<reference evidence="10 11" key="1">
    <citation type="submission" date="2021-01" db="EMBL/GenBank/DDBJ databases">
        <title>Whole genome shotgun sequence of Actinoplanes deccanensis NBRC 13994.</title>
        <authorList>
            <person name="Komaki H."/>
            <person name="Tamura T."/>
        </authorList>
    </citation>
    <scope>NUCLEOTIDE SEQUENCE [LARGE SCALE GENOMIC DNA]</scope>
    <source>
        <strain evidence="10 11">NBRC 13994</strain>
    </source>
</reference>
<organism evidence="10 11">
    <name type="scientific">Paractinoplanes deccanensis</name>
    <dbReference type="NCBI Taxonomy" id="113561"/>
    <lineage>
        <taxon>Bacteria</taxon>
        <taxon>Bacillati</taxon>
        <taxon>Actinomycetota</taxon>
        <taxon>Actinomycetes</taxon>
        <taxon>Micromonosporales</taxon>
        <taxon>Micromonosporaceae</taxon>
        <taxon>Paractinoplanes</taxon>
    </lineage>
</organism>
<accession>A0ABQ3YLQ5</accession>
<keyword evidence="2" id="KW-1003">Cell membrane</keyword>
<evidence type="ECO:0000256" key="6">
    <source>
        <dbReference type="ARBA" id="ARBA00043993"/>
    </source>
</evidence>
<keyword evidence="3 8" id="KW-0812">Transmembrane</keyword>
<feature type="transmembrane region" description="Helical" evidence="8">
    <location>
        <begin position="103"/>
        <end position="121"/>
    </location>
</feature>
<comment type="similarity">
    <text evidence="6">Belongs to the YccS/YhfK family.</text>
</comment>
<dbReference type="PANTHER" id="PTHR30509:SF9">
    <property type="entry name" value="MULTIDRUG RESISTANCE PROTEIN MDTO"/>
    <property type="match status" value="1"/>
</dbReference>
<evidence type="ECO:0000313" key="10">
    <source>
        <dbReference type="EMBL" id="GID80937.1"/>
    </source>
</evidence>
<evidence type="ECO:0000313" key="11">
    <source>
        <dbReference type="Proteomes" id="UP000609879"/>
    </source>
</evidence>
<feature type="transmembrane region" description="Helical" evidence="8">
    <location>
        <begin position="442"/>
        <end position="459"/>
    </location>
</feature>
<sequence>MSYLMNRRFVPHDVRAAVRVRPADAAWAFALRAGLAVAVPLVVLVAAGRTSWAGVATFGAFTALYGRDEPYRRRAVIVAASAAGLVACVTLGTLAALTPHPEIVGVAVIALIGAAATLLCNRYGVGPPAGLMFTFAAAVAGALPATAASVPRNAALTAGAAAVAWLIVMSGALVAPDAPRRLAVARALRAAANLHAAPSGAAGLQARQQAALAVDKAWRAVAGRSSPSGTAPPSTAGPSTAGPSTAGPSTAGLSAAGPSAELRAEEVLVAHAETELSGVHGHTAEAAAELRALAAQVKPRGPVPRLTATPAESARIAERRLAALLLRDLPAPGPRTPRRPLWPAATRVAIGALIAGAAAGVLVHLTGLSHPYWAAVSAVAVLQTASLRLSLQKAIQRAGGTVLGLLIAGAAVSVPGGEWVLVAGILLAQVIAELLVIRNYGLAMLAITPLALLVGELGHKTPPLDLIGDRLVQTVLGSLLGLAAALLVRNRAASRHLEEALAAVEAGTETLRRDPADPMLAARRLALLVATLREAYDVAAGEPGLRPEITERVLTAERSARESLATLSHRNPASAA</sequence>
<protein>
    <submittedName>
        <fullName evidence="10">FUSC family protein</fullName>
    </submittedName>
</protein>
<dbReference type="EMBL" id="BOMI01000211">
    <property type="protein sequence ID" value="GID80937.1"/>
    <property type="molecule type" value="Genomic_DNA"/>
</dbReference>
<keyword evidence="5 8" id="KW-0472">Membrane</keyword>
<proteinExistence type="inferred from homology"/>
<feature type="transmembrane region" description="Helical" evidence="8">
    <location>
        <begin position="344"/>
        <end position="366"/>
    </location>
</feature>
<evidence type="ECO:0000256" key="7">
    <source>
        <dbReference type="SAM" id="MobiDB-lite"/>
    </source>
</evidence>
<dbReference type="InterPro" id="IPR049453">
    <property type="entry name" value="Memb_transporter_dom"/>
</dbReference>
<evidence type="ECO:0000256" key="5">
    <source>
        <dbReference type="ARBA" id="ARBA00023136"/>
    </source>
</evidence>
<feature type="transmembrane region" description="Helical" evidence="8">
    <location>
        <begin position="154"/>
        <end position="175"/>
    </location>
</feature>
<dbReference type="PANTHER" id="PTHR30509">
    <property type="entry name" value="P-HYDROXYBENZOIC ACID EFFLUX PUMP SUBUNIT-RELATED"/>
    <property type="match status" value="1"/>
</dbReference>
<evidence type="ECO:0000256" key="1">
    <source>
        <dbReference type="ARBA" id="ARBA00004651"/>
    </source>
</evidence>
<dbReference type="Pfam" id="PF13515">
    <property type="entry name" value="FUSC_2"/>
    <property type="match status" value="1"/>
</dbReference>
<feature type="compositionally biased region" description="Low complexity" evidence="7">
    <location>
        <begin position="225"/>
        <end position="252"/>
    </location>
</feature>
<name>A0ABQ3YLQ5_9ACTN</name>
<evidence type="ECO:0000256" key="2">
    <source>
        <dbReference type="ARBA" id="ARBA00022475"/>
    </source>
</evidence>
<comment type="subcellular location">
    <subcellularLocation>
        <location evidence="1">Cell membrane</location>
        <topology evidence="1">Multi-pass membrane protein</topology>
    </subcellularLocation>
</comment>
<evidence type="ECO:0000259" key="9">
    <source>
        <dbReference type="Pfam" id="PF13515"/>
    </source>
</evidence>
<feature type="transmembrane region" description="Helical" evidence="8">
    <location>
        <begin position="75"/>
        <end position="97"/>
    </location>
</feature>